<accession>A0A0A8Y0L0</accession>
<evidence type="ECO:0000313" key="1">
    <source>
        <dbReference type="EMBL" id="JAD19674.1"/>
    </source>
</evidence>
<reference evidence="1" key="1">
    <citation type="submission" date="2014-09" db="EMBL/GenBank/DDBJ databases">
        <authorList>
            <person name="Magalhaes I.L.F."/>
            <person name="Oliveira U."/>
            <person name="Santos F.R."/>
            <person name="Vidigal T.H.D.A."/>
            <person name="Brescovit A.D."/>
            <person name="Santos A.J."/>
        </authorList>
    </citation>
    <scope>NUCLEOTIDE SEQUENCE</scope>
    <source>
        <tissue evidence="1">Shoot tissue taken approximately 20 cm above the soil surface</tissue>
    </source>
</reference>
<name>A0A0A8Y0L0_ARUDO</name>
<organism evidence="1">
    <name type="scientific">Arundo donax</name>
    <name type="common">Giant reed</name>
    <name type="synonym">Donax arundinaceus</name>
    <dbReference type="NCBI Taxonomy" id="35708"/>
    <lineage>
        <taxon>Eukaryota</taxon>
        <taxon>Viridiplantae</taxon>
        <taxon>Streptophyta</taxon>
        <taxon>Embryophyta</taxon>
        <taxon>Tracheophyta</taxon>
        <taxon>Spermatophyta</taxon>
        <taxon>Magnoliopsida</taxon>
        <taxon>Liliopsida</taxon>
        <taxon>Poales</taxon>
        <taxon>Poaceae</taxon>
        <taxon>PACMAD clade</taxon>
        <taxon>Arundinoideae</taxon>
        <taxon>Arundineae</taxon>
        <taxon>Arundo</taxon>
    </lineage>
</organism>
<sequence>MISSRRACQRLVTEPLSLNTSEDVLSGSGHTIFCLQQACHDLRPQH</sequence>
<dbReference type="AlphaFoldDB" id="A0A0A8Y0L0"/>
<proteinExistence type="predicted"/>
<protein>
    <submittedName>
        <fullName evidence="1">Uncharacterized protein</fullName>
    </submittedName>
</protein>
<reference evidence="1" key="2">
    <citation type="journal article" date="2015" name="Data Brief">
        <title>Shoot transcriptome of the giant reed, Arundo donax.</title>
        <authorList>
            <person name="Barrero R.A."/>
            <person name="Guerrero F.D."/>
            <person name="Moolhuijzen P."/>
            <person name="Goolsby J.A."/>
            <person name="Tidwell J."/>
            <person name="Bellgard S.E."/>
            <person name="Bellgard M.I."/>
        </authorList>
    </citation>
    <scope>NUCLEOTIDE SEQUENCE</scope>
    <source>
        <tissue evidence="1">Shoot tissue taken approximately 20 cm above the soil surface</tissue>
    </source>
</reference>
<dbReference type="EMBL" id="GBRH01278221">
    <property type="protein sequence ID" value="JAD19674.1"/>
    <property type="molecule type" value="Transcribed_RNA"/>
</dbReference>